<evidence type="ECO:0000259" key="2">
    <source>
        <dbReference type="Pfam" id="PF20167"/>
    </source>
</evidence>
<proteinExistence type="predicted"/>
<evidence type="ECO:0000313" key="4">
    <source>
        <dbReference type="Proteomes" id="UP001341840"/>
    </source>
</evidence>
<dbReference type="Proteomes" id="UP001341840">
    <property type="component" value="Unassembled WGS sequence"/>
</dbReference>
<name>A0ABU6X5S1_9FABA</name>
<feature type="region of interest" description="Disordered" evidence="1">
    <location>
        <begin position="1"/>
        <end position="30"/>
    </location>
</feature>
<comment type="caution">
    <text evidence="3">The sequence shown here is derived from an EMBL/GenBank/DDBJ whole genome shotgun (WGS) entry which is preliminary data.</text>
</comment>
<evidence type="ECO:0000256" key="1">
    <source>
        <dbReference type="SAM" id="MobiDB-lite"/>
    </source>
</evidence>
<keyword evidence="4" id="KW-1185">Reference proteome</keyword>
<dbReference type="InterPro" id="IPR046796">
    <property type="entry name" value="Transposase_32_dom"/>
</dbReference>
<feature type="domain" description="Putative plant transposon protein" evidence="2">
    <location>
        <begin position="72"/>
        <end position="227"/>
    </location>
</feature>
<sequence>MARKGKETASTSTSSRARNTKNSIRGRSEAFPADRFDNQIHYDKLKSLEHWGYTHERVIHFDDKHPDFFQRREFCANYSSPDQETVFLRGVKITFKESDICRNLGIHIDLPGPDVDDAFVEITKRREANSLNMDEVFQVISPLDHAILNSHASAWHKLIMANIDPKTHGTTFDMNHTLLIYVLMTEGVVNLPRIMRDILLTRPMKDPRNLLPYPVFISRLVNQYEVPEYAGDQFYTVREVEMSCPYGNWKGERATIHKGRVVSPRHPPRGQQAE</sequence>
<dbReference type="EMBL" id="JASCZI010211475">
    <property type="protein sequence ID" value="MED6192550.1"/>
    <property type="molecule type" value="Genomic_DNA"/>
</dbReference>
<protein>
    <recommendedName>
        <fullName evidence="2">Putative plant transposon protein domain-containing protein</fullName>
    </recommendedName>
</protein>
<evidence type="ECO:0000313" key="3">
    <source>
        <dbReference type="EMBL" id="MED6192550.1"/>
    </source>
</evidence>
<accession>A0ABU6X5S1</accession>
<organism evidence="3 4">
    <name type="scientific">Stylosanthes scabra</name>
    <dbReference type="NCBI Taxonomy" id="79078"/>
    <lineage>
        <taxon>Eukaryota</taxon>
        <taxon>Viridiplantae</taxon>
        <taxon>Streptophyta</taxon>
        <taxon>Embryophyta</taxon>
        <taxon>Tracheophyta</taxon>
        <taxon>Spermatophyta</taxon>
        <taxon>Magnoliopsida</taxon>
        <taxon>eudicotyledons</taxon>
        <taxon>Gunneridae</taxon>
        <taxon>Pentapetalae</taxon>
        <taxon>rosids</taxon>
        <taxon>fabids</taxon>
        <taxon>Fabales</taxon>
        <taxon>Fabaceae</taxon>
        <taxon>Papilionoideae</taxon>
        <taxon>50 kb inversion clade</taxon>
        <taxon>dalbergioids sensu lato</taxon>
        <taxon>Dalbergieae</taxon>
        <taxon>Pterocarpus clade</taxon>
        <taxon>Stylosanthes</taxon>
    </lineage>
</organism>
<dbReference type="Pfam" id="PF20167">
    <property type="entry name" value="Transposase_32"/>
    <property type="match status" value="1"/>
</dbReference>
<reference evidence="3 4" key="1">
    <citation type="journal article" date="2023" name="Plants (Basel)">
        <title>Bridging the Gap: Combining Genomics and Transcriptomics Approaches to Understand Stylosanthes scabra, an Orphan Legume from the Brazilian Caatinga.</title>
        <authorList>
            <person name="Ferreira-Neto J.R.C."/>
            <person name="da Silva M.D."/>
            <person name="Binneck E."/>
            <person name="de Melo N.F."/>
            <person name="da Silva R.H."/>
            <person name="de Melo A.L.T.M."/>
            <person name="Pandolfi V."/>
            <person name="Bustamante F.O."/>
            <person name="Brasileiro-Vidal A.C."/>
            <person name="Benko-Iseppon A.M."/>
        </authorList>
    </citation>
    <scope>NUCLEOTIDE SEQUENCE [LARGE SCALE GENOMIC DNA]</scope>
    <source>
        <tissue evidence="3">Leaves</tissue>
    </source>
</reference>
<gene>
    <name evidence="3" type="ORF">PIB30_011076</name>
</gene>
<feature type="compositionally biased region" description="Low complexity" evidence="1">
    <location>
        <begin position="8"/>
        <end position="23"/>
    </location>
</feature>